<dbReference type="RefSeq" id="WP_151970366.1">
    <property type="nucleotide sequence ID" value="NZ_AP019860.1"/>
</dbReference>
<dbReference type="AlphaFoldDB" id="A0A5S9IRV4"/>
<dbReference type="PROSITE" id="PS50006">
    <property type="entry name" value="FHA_DOMAIN"/>
    <property type="match status" value="1"/>
</dbReference>
<reference evidence="2 3" key="1">
    <citation type="submission" date="2019-08" db="EMBL/GenBank/DDBJ databases">
        <title>Complete genome sequence of Candidatus Uab amorphum.</title>
        <authorList>
            <person name="Shiratori T."/>
            <person name="Suzuki S."/>
            <person name="Kakizawa Y."/>
            <person name="Ishida K."/>
        </authorList>
    </citation>
    <scope>NUCLEOTIDE SEQUENCE [LARGE SCALE GENOMIC DNA]</scope>
    <source>
        <strain evidence="2 3">SRT547</strain>
    </source>
</reference>
<proteinExistence type="predicted"/>
<accession>A0A5S9IRV4</accession>
<keyword evidence="3" id="KW-1185">Reference proteome</keyword>
<gene>
    <name evidence="2" type="ORF">UABAM_04688</name>
</gene>
<dbReference type="Proteomes" id="UP000326354">
    <property type="component" value="Chromosome"/>
</dbReference>
<organism evidence="2 3">
    <name type="scientific">Uabimicrobium amorphum</name>
    <dbReference type="NCBI Taxonomy" id="2596890"/>
    <lineage>
        <taxon>Bacteria</taxon>
        <taxon>Pseudomonadati</taxon>
        <taxon>Planctomycetota</taxon>
        <taxon>Candidatus Uabimicrobiia</taxon>
        <taxon>Candidatus Uabimicrobiales</taxon>
        <taxon>Candidatus Uabimicrobiaceae</taxon>
        <taxon>Candidatus Uabimicrobium</taxon>
    </lineage>
</organism>
<evidence type="ECO:0000259" key="1">
    <source>
        <dbReference type="PROSITE" id="PS50006"/>
    </source>
</evidence>
<dbReference type="EMBL" id="AP019860">
    <property type="protein sequence ID" value="BBM86302.1"/>
    <property type="molecule type" value="Genomic_DNA"/>
</dbReference>
<evidence type="ECO:0000313" key="3">
    <source>
        <dbReference type="Proteomes" id="UP000326354"/>
    </source>
</evidence>
<protein>
    <recommendedName>
        <fullName evidence="1">FHA domain-containing protein</fullName>
    </recommendedName>
</protein>
<dbReference type="InterPro" id="IPR008984">
    <property type="entry name" value="SMAD_FHA_dom_sf"/>
</dbReference>
<dbReference type="Gene3D" id="2.60.200.20">
    <property type="match status" value="1"/>
</dbReference>
<evidence type="ECO:0000313" key="2">
    <source>
        <dbReference type="EMBL" id="BBM86302.1"/>
    </source>
</evidence>
<dbReference type="KEGG" id="uam:UABAM_04688"/>
<dbReference type="SUPFAM" id="SSF49879">
    <property type="entry name" value="SMAD/FHA domain"/>
    <property type="match status" value="1"/>
</dbReference>
<feature type="domain" description="FHA" evidence="1">
    <location>
        <begin position="124"/>
        <end position="187"/>
    </location>
</feature>
<dbReference type="InterPro" id="IPR000253">
    <property type="entry name" value="FHA_dom"/>
</dbReference>
<name>A0A5S9IRV4_UABAM</name>
<sequence>MQAKEVLQLVRDCCDNFLKREEAKHALDFIDVNTSRIPEKEADFDYYREITQYLVSRGKLREWLCVLQQDGLSFTAAWVQKIDELQQSIEFSQKLDQWSLPRTVLTYHDGQKQHKIFLIAKTRVGFGKAKKSQNPDVDITMRVLPLRSQELDPGNWARTKKISQHHGNFVLRNNQFYVERLGKNGIFTLEGNEIEKESLFTLKDTMQIRLAQESLQLKLTTIRDLETQNVNCLCVERVDNHVHHCYVQVIREVTIGGKKADVNLPGMNGAFRIVTAQEGWNVIPDESGYTKINSEVIQEPTLLCNRDVLSTGQQEIVFCMTEDNDFIE</sequence>